<evidence type="ECO:0000256" key="3">
    <source>
        <dbReference type="PROSITE-ProRule" id="PRU00339"/>
    </source>
</evidence>
<dbReference type="Gene3D" id="3.40.50.1820">
    <property type="entry name" value="alpha/beta hydrolase"/>
    <property type="match status" value="1"/>
</dbReference>
<dbReference type="PANTHER" id="PTHR40841">
    <property type="entry name" value="SIDEROPHORE TRIACETYLFUSARININE C ESTERASE"/>
    <property type="match status" value="1"/>
</dbReference>
<dbReference type="STRING" id="1817863.A2Y62_18400"/>
<keyword evidence="2" id="KW-0378">Hydrolase</keyword>
<dbReference type="SMART" id="SM00028">
    <property type="entry name" value="TPR"/>
    <property type="match status" value="2"/>
</dbReference>
<evidence type="ECO:0000256" key="1">
    <source>
        <dbReference type="ARBA" id="ARBA00005622"/>
    </source>
</evidence>
<feature type="repeat" description="TPR" evidence="3">
    <location>
        <begin position="309"/>
        <end position="342"/>
    </location>
</feature>
<dbReference type="GO" id="GO:0016788">
    <property type="term" value="F:hydrolase activity, acting on ester bonds"/>
    <property type="evidence" value="ECO:0007669"/>
    <property type="project" value="TreeGrafter"/>
</dbReference>
<dbReference type="InterPro" id="IPR011990">
    <property type="entry name" value="TPR-like_helical_dom_sf"/>
</dbReference>
<sequence length="400" mass="45592">MQNFKTTHTLIILIIFAAVYLSSGQFVFSQEKETDIVVGKRIVFQSKILEGDLELSICLPTDYATSENKYPVLYDLNSFISYVYDCGTIELLSRTLDIPGIIIIGLPALQNGYVPTSYEERKTEPAGADLSLKFIKEELKPFVEKNYRSSGFDILYGHSVGGLFTMYAMFTQPDLFSAYIASSPWFQNNDQYWLKNIEKMFQAKSLKGKFLFMTVGKEEQELTLSTYTDLEKWMKGHDLKGLVWNSAWFDNVDHGSMLGKSMYDGIMFIFDGWKIPFDVMISADIEKIENYLKGRTVKFGAKIGSAVPENQLNQVGYRLINNKEYDKAIKIFQYNAKLYPNSPNVYDSLAEAYLTAGDKDNAIKYYKIAIEKNAGKTDYEKRILESSRNKLKELGAEAAK</sequence>
<dbReference type="Gene3D" id="1.25.40.10">
    <property type="entry name" value="Tetratricopeptide repeat domain"/>
    <property type="match status" value="1"/>
</dbReference>
<dbReference type="PROSITE" id="PS50005">
    <property type="entry name" value="TPR"/>
    <property type="match status" value="2"/>
</dbReference>
<accession>A0A1F5V9A0</accession>
<dbReference type="InterPro" id="IPR000801">
    <property type="entry name" value="Esterase-like"/>
</dbReference>
<dbReference type="AlphaFoldDB" id="A0A1F5V9A0"/>
<dbReference type="PANTHER" id="PTHR40841:SF2">
    <property type="entry name" value="SIDEROPHORE-DEGRADING ESTERASE (EUROFUNG)"/>
    <property type="match status" value="1"/>
</dbReference>
<organism evidence="4 5">
    <name type="scientific">Candidatus Fischerbacteria bacterium RBG_13_37_8</name>
    <dbReference type="NCBI Taxonomy" id="1817863"/>
    <lineage>
        <taxon>Bacteria</taxon>
        <taxon>Candidatus Fischeribacteriota</taxon>
    </lineage>
</organism>
<reference evidence="4 5" key="1">
    <citation type="journal article" date="2016" name="Nat. Commun.">
        <title>Thousands of microbial genomes shed light on interconnected biogeochemical processes in an aquifer system.</title>
        <authorList>
            <person name="Anantharaman K."/>
            <person name="Brown C.T."/>
            <person name="Hug L.A."/>
            <person name="Sharon I."/>
            <person name="Castelle C.J."/>
            <person name="Probst A.J."/>
            <person name="Thomas B.C."/>
            <person name="Singh A."/>
            <person name="Wilkins M.J."/>
            <person name="Karaoz U."/>
            <person name="Brodie E.L."/>
            <person name="Williams K.H."/>
            <person name="Hubbard S.S."/>
            <person name="Banfield J.F."/>
        </authorList>
    </citation>
    <scope>NUCLEOTIDE SEQUENCE [LARGE SCALE GENOMIC DNA]</scope>
</reference>
<feature type="repeat" description="TPR" evidence="3">
    <location>
        <begin position="343"/>
        <end position="376"/>
    </location>
</feature>
<comment type="caution">
    <text evidence="4">The sequence shown here is derived from an EMBL/GenBank/DDBJ whole genome shotgun (WGS) entry which is preliminary data.</text>
</comment>
<keyword evidence="3" id="KW-0802">TPR repeat</keyword>
<dbReference type="EMBL" id="MFGW01000202">
    <property type="protein sequence ID" value="OGF59997.1"/>
    <property type="molecule type" value="Genomic_DNA"/>
</dbReference>
<proteinExistence type="inferred from homology"/>
<dbReference type="Pfam" id="PF00756">
    <property type="entry name" value="Esterase"/>
    <property type="match status" value="1"/>
</dbReference>
<dbReference type="SUPFAM" id="SSF48452">
    <property type="entry name" value="TPR-like"/>
    <property type="match status" value="1"/>
</dbReference>
<gene>
    <name evidence="4" type="ORF">A2Y62_18400</name>
</gene>
<name>A0A1F5V9A0_9BACT</name>
<dbReference type="SUPFAM" id="SSF53474">
    <property type="entry name" value="alpha/beta-Hydrolases"/>
    <property type="match status" value="1"/>
</dbReference>
<protein>
    <submittedName>
        <fullName evidence="4">Uncharacterized protein</fullName>
    </submittedName>
</protein>
<evidence type="ECO:0000256" key="2">
    <source>
        <dbReference type="ARBA" id="ARBA00022801"/>
    </source>
</evidence>
<evidence type="ECO:0000313" key="4">
    <source>
        <dbReference type="EMBL" id="OGF59997.1"/>
    </source>
</evidence>
<comment type="similarity">
    <text evidence="1">Belongs to the esterase D family.</text>
</comment>
<dbReference type="InterPro" id="IPR019734">
    <property type="entry name" value="TPR_rpt"/>
</dbReference>
<evidence type="ECO:0000313" key="5">
    <source>
        <dbReference type="Proteomes" id="UP000178943"/>
    </source>
</evidence>
<dbReference type="InterPro" id="IPR052558">
    <property type="entry name" value="Siderophore_Hydrolase_D"/>
</dbReference>
<dbReference type="Proteomes" id="UP000178943">
    <property type="component" value="Unassembled WGS sequence"/>
</dbReference>
<dbReference type="InterPro" id="IPR029058">
    <property type="entry name" value="AB_hydrolase_fold"/>
</dbReference>